<dbReference type="SUPFAM" id="SSF50978">
    <property type="entry name" value="WD40 repeat-like"/>
    <property type="match status" value="2"/>
</dbReference>
<dbReference type="AlphaFoldDB" id="A0AAD5PP40"/>
<accession>A0AAD5PP40</accession>
<evidence type="ECO:0000313" key="10">
    <source>
        <dbReference type="Proteomes" id="UP000820818"/>
    </source>
</evidence>
<dbReference type="Gene3D" id="2.130.10.10">
    <property type="entry name" value="YVTN repeat-like/Quinoprotein amine dehydrogenase"/>
    <property type="match status" value="3"/>
</dbReference>
<name>A0AAD5PP40_9CRUS</name>
<evidence type="ECO:0000256" key="6">
    <source>
        <dbReference type="ARBA" id="ARBA00023163"/>
    </source>
</evidence>
<keyword evidence="2" id="KW-0690">Ribosome biogenesis</keyword>
<sequence>MVKMANKKTRGPDKTQANTSDIVVKKLDDATDIVRQPPVFTNDSKYICIASGRQIGIYSVESADKVHSLKEHTVDVIGLAIKDDNILLSCDASGETIEWNINNGTMIKKAPIVVAGIKEFHSFHYPGNGKFLVATPSMYTTNMSSLWIVDNYTRPRKLFADIKSTPQSIAFGCNQGNGSLVVVALQDHSVVVKDITNGVDKKHMTDQRKFTCVALHSEKLIMATGDISGRILIWHDFVHKSRPVKTVYHWHTLPVNSVCFSSEGEYIYSGGSEKVMVKWRLGMSRKQFLPRMGSSIKYIVNAPDNICVATSHSDNAIRFIDSTNKINRAIIGLVKHDPIRGFADTEPIKESVMPTGLVFDPRSRGIFFNAQAGFLQLYDPQKNSLIFNMDVANRNVLTDERNLVIGNAEVLRVAVSPTGEWLATLEVWSNMSAGYHDMNLKFWRYDAVQANYELNTDVTMPHQDRVTALSFQPGLLGTEMPCLVTIGRDLKFKIWRLVDDTDIYRQKESWSCDVAGDFRKLTPSALSFSEDGSLMAIAFQDTVTLWDPTSINLNTTLSHTLVQEPIELMEFGRDHCFRYLVCASKSALYAWDVISQGLVWKVGQLQSSVRCLVPDPKSCFMAAVLQNSEVFIFSPSSSKPVHAVPKMNSSEPIAALFVPRSNPLASGPEWLINSRLLIVDDQQEFFCVDDVSSAGFNQKLTTPISHMDSLPWTPFSAMRAEKQISAAKQLVPVIHQTSGIQGYKSVQSLLETSASALPPMSRICSLFMSDLMIKHGPKAVTAKVNSVDRTTTDLPFTNGHIDTKTEDFNEETTLQKLLTLDCQWLVETVK</sequence>
<dbReference type="InterPro" id="IPR015943">
    <property type="entry name" value="WD40/YVTN_repeat-like_dom_sf"/>
</dbReference>
<organism evidence="9 10">
    <name type="scientific">Daphnia sinensis</name>
    <dbReference type="NCBI Taxonomy" id="1820382"/>
    <lineage>
        <taxon>Eukaryota</taxon>
        <taxon>Metazoa</taxon>
        <taxon>Ecdysozoa</taxon>
        <taxon>Arthropoda</taxon>
        <taxon>Crustacea</taxon>
        <taxon>Branchiopoda</taxon>
        <taxon>Diplostraca</taxon>
        <taxon>Cladocera</taxon>
        <taxon>Anomopoda</taxon>
        <taxon>Daphniidae</taxon>
        <taxon>Daphnia</taxon>
        <taxon>Daphnia similis group</taxon>
    </lineage>
</organism>
<evidence type="ECO:0000256" key="2">
    <source>
        <dbReference type="ARBA" id="ARBA00022517"/>
    </source>
</evidence>
<dbReference type="InterPro" id="IPR057644">
    <property type="entry name" value="Beta-prop_WDR75_2nd"/>
</dbReference>
<evidence type="ECO:0000256" key="7">
    <source>
        <dbReference type="ARBA" id="ARBA00023242"/>
    </source>
</evidence>
<dbReference type="SMART" id="SM00320">
    <property type="entry name" value="WD40"/>
    <property type="match status" value="7"/>
</dbReference>
<evidence type="ECO:0000256" key="5">
    <source>
        <dbReference type="ARBA" id="ARBA00022737"/>
    </source>
</evidence>
<reference evidence="9 10" key="1">
    <citation type="submission" date="2022-05" db="EMBL/GenBank/DDBJ databases">
        <title>A multi-omics perspective on studying reproductive biology in Daphnia sinensis.</title>
        <authorList>
            <person name="Jia J."/>
        </authorList>
    </citation>
    <scope>NUCLEOTIDE SEQUENCE [LARGE SCALE GENOMIC DNA]</scope>
    <source>
        <strain evidence="9 10">WSL</strain>
    </source>
</reference>
<protein>
    <recommendedName>
        <fullName evidence="8">WD repeat-containing protein 75 second beta-propeller domain-containing protein</fullName>
    </recommendedName>
</protein>
<feature type="domain" description="WD repeat-containing protein 75 second beta-propeller" evidence="8">
    <location>
        <begin position="357"/>
        <end position="682"/>
    </location>
</feature>
<dbReference type="EMBL" id="WJBH02000008">
    <property type="protein sequence ID" value="KAI9554716.1"/>
    <property type="molecule type" value="Genomic_DNA"/>
</dbReference>
<evidence type="ECO:0000256" key="3">
    <source>
        <dbReference type="ARBA" id="ARBA00022552"/>
    </source>
</evidence>
<dbReference type="SUPFAM" id="SSF50960">
    <property type="entry name" value="TolB, C-terminal domain"/>
    <property type="match status" value="1"/>
</dbReference>
<dbReference type="InterPro" id="IPR001680">
    <property type="entry name" value="WD40_rpt"/>
</dbReference>
<evidence type="ECO:0000259" key="8">
    <source>
        <dbReference type="Pfam" id="PF23769"/>
    </source>
</evidence>
<proteinExistence type="predicted"/>
<evidence type="ECO:0000256" key="1">
    <source>
        <dbReference type="ARBA" id="ARBA00004604"/>
    </source>
</evidence>
<keyword evidence="6" id="KW-0804">Transcription</keyword>
<dbReference type="GO" id="GO:2000234">
    <property type="term" value="P:positive regulation of rRNA processing"/>
    <property type="evidence" value="ECO:0007669"/>
    <property type="project" value="TreeGrafter"/>
</dbReference>
<dbReference type="GO" id="GO:0006364">
    <property type="term" value="P:rRNA processing"/>
    <property type="evidence" value="ECO:0007669"/>
    <property type="project" value="UniProtKB-KW"/>
</dbReference>
<dbReference type="PANTHER" id="PTHR44215">
    <property type="entry name" value="WD REPEAT-CONTAINING PROTEIN 75"/>
    <property type="match status" value="1"/>
</dbReference>
<evidence type="ECO:0000256" key="4">
    <source>
        <dbReference type="ARBA" id="ARBA00022574"/>
    </source>
</evidence>
<dbReference type="GO" id="GO:0032040">
    <property type="term" value="C:small-subunit processome"/>
    <property type="evidence" value="ECO:0007669"/>
    <property type="project" value="InterPro"/>
</dbReference>
<keyword evidence="5" id="KW-0677">Repeat</keyword>
<dbReference type="Pfam" id="PF23869">
    <property type="entry name" value="Beta-prop_WDR75_1st"/>
    <property type="match status" value="1"/>
</dbReference>
<dbReference type="InterPro" id="IPR036322">
    <property type="entry name" value="WD40_repeat_dom_sf"/>
</dbReference>
<comment type="subcellular location">
    <subcellularLocation>
        <location evidence="1">Nucleus</location>
        <location evidence="1">Nucleolus</location>
    </subcellularLocation>
</comment>
<keyword evidence="7" id="KW-0539">Nucleus</keyword>
<keyword evidence="10" id="KW-1185">Reference proteome</keyword>
<dbReference type="InterPro" id="IPR053826">
    <property type="entry name" value="WDR75"/>
</dbReference>
<gene>
    <name evidence="9" type="ORF">GHT06_019992</name>
</gene>
<dbReference type="GO" id="GO:0003723">
    <property type="term" value="F:RNA binding"/>
    <property type="evidence" value="ECO:0007669"/>
    <property type="project" value="InterPro"/>
</dbReference>
<keyword evidence="4" id="KW-0853">WD repeat</keyword>
<dbReference type="Proteomes" id="UP000820818">
    <property type="component" value="Linkage Group LG8"/>
</dbReference>
<comment type="caution">
    <text evidence="9">The sequence shown here is derived from an EMBL/GenBank/DDBJ whole genome shotgun (WGS) entry which is preliminary data.</text>
</comment>
<evidence type="ECO:0000313" key="9">
    <source>
        <dbReference type="EMBL" id="KAI9554716.1"/>
    </source>
</evidence>
<dbReference type="GO" id="GO:0045943">
    <property type="term" value="P:positive regulation of transcription by RNA polymerase I"/>
    <property type="evidence" value="ECO:0007669"/>
    <property type="project" value="InterPro"/>
</dbReference>
<dbReference type="PANTHER" id="PTHR44215:SF1">
    <property type="entry name" value="WD REPEAT-CONTAINING PROTEIN 75"/>
    <property type="match status" value="1"/>
</dbReference>
<keyword evidence="3" id="KW-0698">rRNA processing</keyword>
<dbReference type="Pfam" id="PF23769">
    <property type="entry name" value="Beta-prop_WDR75_2nd"/>
    <property type="match status" value="1"/>
</dbReference>